<accession>A0ABT5T9U8</accession>
<gene>
    <name evidence="8" type="ORF">PUT78_11620</name>
</gene>
<name>A0ABT5T9U8_9RHOB</name>
<sequence>MLDMFQGAFGMIMLAGIGGVALIAVAGLALVANGRPDPMAKFSETASRARQNQGSAQTLRRAATGLDMAALRKYAKFLEPTDEKELSEARKKLVLAGYHGKSAVRDLHAIQFLLAISGLLFSLLLIFVILPDKLNGTATLAAVMVAPMLIGYFMPRRWVEQRATARQEEIMAGFPDALDMMLICVEAGQSLDQSIQRVAQEIRPAYPALSEELTTVGDQVRAGRERGEVLREMAKRVDLTDITSFVTVMVQAATYGTSITQALRIFAAEMRDKRIMRAEEKANLLPTKMTLGTMMFTVPPLLIILIGPSVVGVMTELNAGAIMGN</sequence>
<evidence type="ECO:0000256" key="1">
    <source>
        <dbReference type="ARBA" id="ARBA00004651"/>
    </source>
</evidence>
<organism evidence="8 9">
    <name type="scientific">Roseinatronobacter alkalisoli</name>
    <dbReference type="NCBI Taxonomy" id="3028235"/>
    <lineage>
        <taxon>Bacteria</taxon>
        <taxon>Pseudomonadati</taxon>
        <taxon>Pseudomonadota</taxon>
        <taxon>Alphaproteobacteria</taxon>
        <taxon>Rhodobacterales</taxon>
        <taxon>Paracoccaceae</taxon>
        <taxon>Roseinatronobacter</taxon>
    </lineage>
</organism>
<dbReference type="InterPro" id="IPR042094">
    <property type="entry name" value="T2SS_GspF_sf"/>
</dbReference>
<keyword evidence="9" id="KW-1185">Reference proteome</keyword>
<dbReference type="Pfam" id="PF00482">
    <property type="entry name" value="T2SSF"/>
    <property type="match status" value="1"/>
</dbReference>
<evidence type="ECO:0000256" key="4">
    <source>
        <dbReference type="ARBA" id="ARBA00022989"/>
    </source>
</evidence>
<dbReference type="PANTHER" id="PTHR35007:SF2">
    <property type="entry name" value="PILUS ASSEMBLE PROTEIN"/>
    <property type="match status" value="1"/>
</dbReference>
<dbReference type="Gene3D" id="1.20.81.30">
    <property type="entry name" value="Type II secretion system (T2SS), domain F"/>
    <property type="match status" value="1"/>
</dbReference>
<keyword evidence="2" id="KW-1003">Cell membrane</keyword>
<dbReference type="PANTHER" id="PTHR35007">
    <property type="entry name" value="INTEGRAL MEMBRANE PROTEIN-RELATED"/>
    <property type="match status" value="1"/>
</dbReference>
<reference evidence="8" key="1">
    <citation type="submission" date="2023-02" db="EMBL/GenBank/DDBJ databases">
        <title>Description of Roseinatronobacter alkalisoli sp. nov., an alkaliphilic bacerium isolated from soda soil.</title>
        <authorList>
            <person name="Wei W."/>
        </authorList>
    </citation>
    <scope>NUCLEOTIDE SEQUENCE</scope>
    <source>
        <strain evidence="8">HJB301</strain>
    </source>
</reference>
<evidence type="ECO:0000256" key="6">
    <source>
        <dbReference type="SAM" id="Phobius"/>
    </source>
</evidence>
<evidence type="ECO:0000313" key="8">
    <source>
        <dbReference type="EMBL" id="MDD7971751.1"/>
    </source>
</evidence>
<evidence type="ECO:0000256" key="3">
    <source>
        <dbReference type="ARBA" id="ARBA00022692"/>
    </source>
</evidence>
<feature type="domain" description="Type II secretion system protein GspF" evidence="7">
    <location>
        <begin position="178"/>
        <end position="306"/>
    </location>
</feature>
<feature type="transmembrane region" description="Helical" evidence="6">
    <location>
        <begin position="136"/>
        <end position="154"/>
    </location>
</feature>
<keyword evidence="5 6" id="KW-0472">Membrane</keyword>
<evidence type="ECO:0000256" key="5">
    <source>
        <dbReference type="ARBA" id="ARBA00023136"/>
    </source>
</evidence>
<feature type="transmembrane region" description="Helical" evidence="6">
    <location>
        <begin position="109"/>
        <end position="130"/>
    </location>
</feature>
<keyword evidence="4 6" id="KW-1133">Transmembrane helix</keyword>
<comment type="subcellular location">
    <subcellularLocation>
        <location evidence="1">Cell membrane</location>
        <topology evidence="1">Multi-pass membrane protein</topology>
    </subcellularLocation>
</comment>
<keyword evidence="3 6" id="KW-0812">Transmembrane</keyword>
<protein>
    <submittedName>
        <fullName evidence="8">Type II secretion system F family protein</fullName>
    </submittedName>
</protein>
<evidence type="ECO:0000259" key="7">
    <source>
        <dbReference type="Pfam" id="PF00482"/>
    </source>
</evidence>
<feature type="transmembrane region" description="Helical" evidence="6">
    <location>
        <begin position="291"/>
        <end position="315"/>
    </location>
</feature>
<proteinExistence type="predicted"/>
<evidence type="ECO:0000256" key="2">
    <source>
        <dbReference type="ARBA" id="ARBA00022475"/>
    </source>
</evidence>
<dbReference type="RefSeq" id="WP_274352428.1">
    <property type="nucleotide sequence ID" value="NZ_JAQZSM010000009.1"/>
</dbReference>
<dbReference type="EMBL" id="JAQZSM010000009">
    <property type="protein sequence ID" value="MDD7971751.1"/>
    <property type="molecule type" value="Genomic_DNA"/>
</dbReference>
<dbReference type="Proteomes" id="UP001431784">
    <property type="component" value="Unassembled WGS sequence"/>
</dbReference>
<feature type="transmembrane region" description="Helical" evidence="6">
    <location>
        <begin position="12"/>
        <end position="32"/>
    </location>
</feature>
<evidence type="ECO:0000313" key="9">
    <source>
        <dbReference type="Proteomes" id="UP001431784"/>
    </source>
</evidence>
<dbReference type="InterPro" id="IPR018076">
    <property type="entry name" value="T2SS_GspF_dom"/>
</dbReference>
<comment type="caution">
    <text evidence="8">The sequence shown here is derived from an EMBL/GenBank/DDBJ whole genome shotgun (WGS) entry which is preliminary data.</text>
</comment>